<accession>A0A6P1GBD6</accession>
<protein>
    <submittedName>
        <fullName evidence="2">ABC transporter substrate-binding protein</fullName>
    </submittedName>
</protein>
<feature type="chain" id="PRO_5027011972" evidence="1">
    <location>
        <begin position="27"/>
        <end position="202"/>
    </location>
</feature>
<dbReference type="RefSeq" id="WP_160095981.1">
    <property type="nucleotide sequence ID" value="NZ_CP047224.1"/>
</dbReference>
<dbReference type="KEGG" id="nef:GP480_03805"/>
<evidence type="ECO:0000313" key="3">
    <source>
        <dbReference type="Proteomes" id="UP000464912"/>
    </source>
</evidence>
<proteinExistence type="predicted"/>
<dbReference type="EMBL" id="CP047224">
    <property type="protein sequence ID" value="QHD65513.1"/>
    <property type="molecule type" value="Genomic_DNA"/>
</dbReference>
<keyword evidence="3" id="KW-1185">Reference proteome</keyword>
<dbReference type="Gene3D" id="3.10.450.710">
    <property type="entry name" value="Tgt2/MlaC"/>
    <property type="match status" value="1"/>
</dbReference>
<organism evidence="2 3">
    <name type="scientific">Neorickettsia findlayensis</name>
    <dbReference type="NCBI Taxonomy" id="2686014"/>
    <lineage>
        <taxon>Bacteria</taxon>
        <taxon>Pseudomonadati</taxon>
        <taxon>Pseudomonadota</taxon>
        <taxon>Alphaproteobacteria</taxon>
        <taxon>Rickettsiales</taxon>
        <taxon>Anaplasmataceae</taxon>
        <taxon>Neorickettsia</taxon>
    </lineage>
</organism>
<dbReference type="AlphaFoldDB" id="A0A6P1GBD6"/>
<dbReference type="InterPro" id="IPR042245">
    <property type="entry name" value="Tgt2/MlaC_sf"/>
</dbReference>
<keyword evidence="1" id="KW-0732">Signal</keyword>
<name>A0A6P1GBD6_9RICK</name>
<sequence>MLRPNKTKWLIWLLFVTLLSSSKTFAEDSTGEFISSLYTNVTTINSSNISELDKLQHMTKLIEENIDFQKVVSFVLGRNISKLSPEELQAFTEGYKKITSLKYAKLMTKKLKYYKILREEDLGNQRHLVQTVLQEKLESSSVPLRVDYLVTVEDRKYKILDIIVSGSISMAMADREEIDTFLQDNTPKGLLAIVKTRPYNEA</sequence>
<dbReference type="Pfam" id="PF05494">
    <property type="entry name" value="MlaC"/>
    <property type="match status" value="1"/>
</dbReference>
<reference evidence="2 3" key="2">
    <citation type="journal article" date="2020" name="MBio">
        <title>Isolation and Molecular Analysis of a Novel Neorickettsia Species That Causes Potomac Horse Fever.</title>
        <authorList>
            <person name="Teymournejad O."/>
            <person name="Lin M."/>
            <person name="Bekebrede H."/>
            <person name="Kamr A."/>
            <person name="Toribio R.E."/>
            <person name="Arroyo L.G."/>
            <person name="Baird J.D."/>
            <person name="Rikihisa Y."/>
        </authorList>
    </citation>
    <scope>NUCLEOTIDE SEQUENCE [LARGE SCALE GENOMIC DNA]</scope>
    <source>
        <strain evidence="2 3">Fin17</strain>
    </source>
</reference>
<dbReference type="InterPro" id="IPR008869">
    <property type="entry name" value="MlaC/ttg2D"/>
</dbReference>
<evidence type="ECO:0000313" key="2">
    <source>
        <dbReference type="EMBL" id="QHD65513.1"/>
    </source>
</evidence>
<feature type="signal peptide" evidence="1">
    <location>
        <begin position="1"/>
        <end position="26"/>
    </location>
</feature>
<dbReference type="Proteomes" id="UP000464912">
    <property type="component" value="Chromosome"/>
</dbReference>
<gene>
    <name evidence="2" type="ORF">GP480_03805</name>
</gene>
<evidence type="ECO:0000256" key="1">
    <source>
        <dbReference type="SAM" id="SignalP"/>
    </source>
</evidence>
<reference evidence="2 3" key="1">
    <citation type="journal article" date="2020" name="MBio">
        <title>Erratum for Teymournejad et al., 'Isolation and Molecular Analysis of a Novel Neorickettsia Species That Causes Potomac Horse Fever'.</title>
        <authorList>
            <person name="Teymournejad O."/>
            <person name="Lin M."/>
            <person name="Bekebrede H."/>
            <person name="Kamr A."/>
            <person name="Toribio R.E."/>
            <person name="Arroyo L.G."/>
            <person name="Baird J.D."/>
            <person name="Rikihisa Y."/>
        </authorList>
    </citation>
    <scope>NUCLEOTIDE SEQUENCE [LARGE SCALE GENOMIC DNA]</scope>
    <source>
        <strain evidence="2 3">Fin17</strain>
    </source>
</reference>